<dbReference type="OrthoDB" id="9255947at2"/>
<proteinExistence type="predicted"/>
<keyword evidence="2" id="KW-1185">Reference proteome</keyword>
<accession>A0A286TZA5</accession>
<sequence>MAVRFHPHANERMLERGTTESEVVLTLEHGEQFPAKFKRTGFRRNFVYNNEWRGKYYKNKQVEVYAVKENTDWLVITIITKYF</sequence>
<dbReference type="EMBL" id="BAOS01000018">
    <property type="protein sequence ID" value="GAX61198.1"/>
    <property type="molecule type" value="Genomic_DNA"/>
</dbReference>
<organism evidence="1 2">
    <name type="scientific">Candidatus Scalindua japonica</name>
    <dbReference type="NCBI Taxonomy" id="1284222"/>
    <lineage>
        <taxon>Bacteria</taxon>
        <taxon>Pseudomonadati</taxon>
        <taxon>Planctomycetota</taxon>
        <taxon>Candidatus Brocadiia</taxon>
        <taxon>Candidatus Brocadiales</taxon>
        <taxon>Candidatus Scalinduaceae</taxon>
        <taxon>Candidatus Scalindua</taxon>
    </lineage>
</organism>
<reference evidence="2" key="1">
    <citation type="journal article" date="2017" name="Environ. Microbiol. Rep.">
        <title>Genetic Diversity of Marine Anaerobic Ammonium-Oxidizing Bacteria as Revealed by Genomic and Proteomic Analyses of 'Candidatus Scalindua japonica'.</title>
        <authorList>
            <person name="Oshiki M."/>
            <person name="Mizuto K."/>
            <person name="Kimura Z."/>
            <person name="Kindaichi T."/>
            <person name="Satoh H."/>
            <person name="Okabe S."/>
        </authorList>
    </citation>
    <scope>NUCLEOTIDE SEQUENCE [LARGE SCALE GENOMIC DNA]</scope>
    <source>
        <strain evidence="2">husup-a2</strain>
    </source>
</reference>
<dbReference type="Pfam" id="PF14076">
    <property type="entry name" value="DUF4258"/>
    <property type="match status" value="1"/>
</dbReference>
<gene>
    <name evidence="1" type="ORF">SCALIN_C18_0017</name>
</gene>
<dbReference type="AlphaFoldDB" id="A0A286TZA5"/>
<dbReference type="InterPro" id="IPR025354">
    <property type="entry name" value="DUF4258"/>
</dbReference>
<protein>
    <submittedName>
        <fullName evidence="1">Transcriptional regulator</fullName>
    </submittedName>
</protein>
<evidence type="ECO:0000313" key="1">
    <source>
        <dbReference type="EMBL" id="GAX61198.1"/>
    </source>
</evidence>
<comment type="caution">
    <text evidence="1">The sequence shown here is derived from an EMBL/GenBank/DDBJ whole genome shotgun (WGS) entry which is preliminary data.</text>
</comment>
<evidence type="ECO:0000313" key="2">
    <source>
        <dbReference type="Proteomes" id="UP000218542"/>
    </source>
</evidence>
<dbReference type="Proteomes" id="UP000218542">
    <property type="component" value="Unassembled WGS sequence"/>
</dbReference>
<dbReference type="RefSeq" id="WP_096894590.1">
    <property type="nucleotide sequence ID" value="NZ_BAOS01000018.1"/>
</dbReference>
<name>A0A286TZA5_9BACT</name>